<accession>A0ABS5L2R4</accession>
<dbReference type="Gene3D" id="3.30.70.360">
    <property type="match status" value="1"/>
</dbReference>
<dbReference type="SUPFAM" id="SSF55031">
    <property type="entry name" value="Bacterial exopeptidase dimerisation domain"/>
    <property type="match status" value="1"/>
</dbReference>
<dbReference type="Gene3D" id="3.40.630.10">
    <property type="entry name" value="Zn peptidases"/>
    <property type="match status" value="1"/>
</dbReference>
<dbReference type="RefSeq" id="WP_212018391.1">
    <property type="nucleotide sequence ID" value="NZ_JAAFYZ010000200.1"/>
</dbReference>
<protein>
    <submittedName>
        <fullName evidence="2">Amidohydrolase</fullName>
    </submittedName>
</protein>
<dbReference type="InterPro" id="IPR011650">
    <property type="entry name" value="Peptidase_M20_dimer"/>
</dbReference>
<dbReference type="Pfam" id="PF07687">
    <property type="entry name" value="M20_dimer"/>
    <property type="match status" value="1"/>
</dbReference>
<dbReference type="InterPro" id="IPR036264">
    <property type="entry name" value="Bact_exopeptidase_dim_dom"/>
</dbReference>
<evidence type="ECO:0000259" key="1">
    <source>
        <dbReference type="Pfam" id="PF07687"/>
    </source>
</evidence>
<dbReference type="InterPro" id="IPR017439">
    <property type="entry name" value="Amidohydrolase"/>
</dbReference>
<feature type="domain" description="Peptidase M20 dimerisation" evidence="1">
    <location>
        <begin position="224"/>
        <end position="318"/>
    </location>
</feature>
<dbReference type="NCBIfam" id="TIGR01891">
    <property type="entry name" value="amidohydrolases"/>
    <property type="match status" value="1"/>
</dbReference>
<gene>
    <name evidence="2" type="ORF">KGQ19_37800</name>
</gene>
<organism evidence="2 3">
    <name type="scientific">Catenulispora pinistramenti</name>
    <dbReference type="NCBI Taxonomy" id="2705254"/>
    <lineage>
        <taxon>Bacteria</taxon>
        <taxon>Bacillati</taxon>
        <taxon>Actinomycetota</taxon>
        <taxon>Actinomycetes</taxon>
        <taxon>Catenulisporales</taxon>
        <taxon>Catenulisporaceae</taxon>
        <taxon>Catenulispora</taxon>
    </lineage>
</organism>
<dbReference type="PANTHER" id="PTHR11014">
    <property type="entry name" value="PEPTIDASE M20 FAMILY MEMBER"/>
    <property type="match status" value="1"/>
</dbReference>
<dbReference type="PANTHER" id="PTHR11014:SF63">
    <property type="entry name" value="METALLOPEPTIDASE, PUTATIVE (AFU_ORTHOLOGUE AFUA_6G09600)-RELATED"/>
    <property type="match status" value="1"/>
</dbReference>
<dbReference type="InterPro" id="IPR002933">
    <property type="entry name" value="Peptidase_M20"/>
</dbReference>
<dbReference type="Proteomes" id="UP000730482">
    <property type="component" value="Unassembled WGS sequence"/>
</dbReference>
<dbReference type="PIRSF" id="PIRSF005962">
    <property type="entry name" value="Pept_M20D_amidohydro"/>
    <property type="match status" value="1"/>
</dbReference>
<proteinExistence type="predicted"/>
<reference evidence="2 3" key="1">
    <citation type="submission" date="2020-02" db="EMBL/GenBank/DDBJ databases">
        <title>Acidophilic actinobacteria isolated from forest soil.</title>
        <authorList>
            <person name="Golinska P."/>
        </authorList>
    </citation>
    <scope>NUCLEOTIDE SEQUENCE [LARGE SCALE GENOMIC DNA]</scope>
    <source>
        <strain evidence="2 3">NL8</strain>
    </source>
</reference>
<evidence type="ECO:0000313" key="3">
    <source>
        <dbReference type="Proteomes" id="UP000730482"/>
    </source>
</evidence>
<dbReference type="Pfam" id="PF01546">
    <property type="entry name" value="Peptidase_M20"/>
    <property type="match status" value="1"/>
</dbReference>
<keyword evidence="3" id="KW-1185">Reference proteome</keyword>
<sequence length="426" mass="44522">MDQAHEVPVASDSAPASHPTDQYAHVLDVAGHLEPELVLFRRDLHANPELSRGEFRTTAAIAARLERAGLAPRVRSAGSGLVCDIVPSGCTDPGRKGPGSERLPFLAFRADIDALPVEEVNDLDFRSRVPGVMHACGHDIHTAVVLGAGLTLAELARQGRLERPVRLIFQPAEEVMPGGALDLVAEGALAGVSKILSVHCDPKLDVGHVGLRTGALTAACDMVSLTLDGPGGHTSRPHLTADLVYALASIVTEVPAALSRRIDPRAGLSLVWGQIAAGSAPNAIPGTGSAKGTIRTLDQDAWNQAPDVVHELVDAIAAKFGVKHTLDYVQGVPPVVNEAESVALLRTAASRALGTTAVVSTPQSLGGEDFAWYLQKVPGAMARLGVRTPGDKMVRDLHQGTFVADEGAIGAGVRMLATAALCDWIS</sequence>
<dbReference type="EMBL" id="JAAFYZ010000200">
    <property type="protein sequence ID" value="MBS2552626.1"/>
    <property type="molecule type" value="Genomic_DNA"/>
</dbReference>
<name>A0ABS5L2R4_9ACTN</name>
<comment type="caution">
    <text evidence="2">The sequence shown here is derived from an EMBL/GenBank/DDBJ whole genome shotgun (WGS) entry which is preliminary data.</text>
</comment>
<evidence type="ECO:0000313" key="2">
    <source>
        <dbReference type="EMBL" id="MBS2552626.1"/>
    </source>
</evidence>
<dbReference type="SUPFAM" id="SSF53187">
    <property type="entry name" value="Zn-dependent exopeptidases"/>
    <property type="match status" value="1"/>
</dbReference>